<keyword evidence="10" id="KW-1185">Reference proteome</keyword>
<evidence type="ECO:0000259" key="8">
    <source>
        <dbReference type="Pfam" id="PF01182"/>
    </source>
</evidence>
<feature type="domain" description="Glucosamine/galactosamine-6-phosphate isomerase" evidence="8">
    <location>
        <begin position="11"/>
        <end position="244"/>
    </location>
</feature>
<dbReference type="Proteomes" id="UP001209654">
    <property type="component" value="Unassembled WGS sequence"/>
</dbReference>
<accession>A0ABQ5MPW0</accession>
<comment type="pathway">
    <text evidence="3 7">Carbohydrate degradation; pentose phosphate pathway; D-ribulose 5-phosphate from D-glucose 6-phosphate (oxidative stage): step 2/3.</text>
</comment>
<dbReference type="EMBL" id="BRVS01000002">
    <property type="protein sequence ID" value="GLB66027.1"/>
    <property type="molecule type" value="Genomic_DNA"/>
</dbReference>
<evidence type="ECO:0000256" key="2">
    <source>
        <dbReference type="ARBA" id="ARBA00002681"/>
    </source>
</evidence>
<gene>
    <name evidence="7 9" type="primary">pgl</name>
    <name evidence="9" type="ORF">AHIS1636_04660</name>
</gene>
<dbReference type="Pfam" id="PF01182">
    <property type="entry name" value="Glucosamine_iso"/>
    <property type="match status" value="1"/>
</dbReference>
<dbReference type="NCBIfam" id="TIGR01198">
    <property type="entry name" value="pgl"/>
    <property type="match status" value="1"/>
</dbReference>
<comment type="catalytic activity">
    <reaction evidence="1 7">
        <text>6-phospho-D-glucono-1,5-lactone + H2O = 6-phospho-D-gluconate + H(+)</text>
        <dbReference type="Rhea" id="RHEA:12556"/>
        <dbReference type="ChEBI" id="CHEBI:15377"/>
        <dbReference type="ChEBI" id="CHEBI:15378"/>
        <dbReference type="ChEBI" id="CHEBI:57955"/>
        <dbReference type="ChEBI" id="CHEBI:58759"/>
        <dbReference type="EC" id="3.1.1.31"/>
    </reaction>
</comment>
<proteinExistence type="inferred from homology"/>
<evidence type="ECO:0000313" key="10">
    <source>
        <dbReference type="Proteomes" id="UP001209654"/>
    </source>
</evidence>
<comment type="caution">
    <text evidence="9">The sequence shown here is derived from an EMBL/GenBank/DDBJ whole genome shotgun (WGS) entry which is preliminary data.</text>
</comment>
<evidence type="ECO:0000256" key="1">
    <source>
        <dbReference type="ARBA" id="ARBA00000832"/>
    </source>
</evidence>
<dbReference type="SUPFAM" id="SSF100950">
    <property type="entry name" value="NagB/RpiA/CoA transferase-like"/>
    <property type="match status" value="1"/>
</dbReference>
<dbReference type="EC" id="3.1.1.31" evidence="5 7"/>
<name>A0ABQ5MPW0_9MICC</name>
<dbReference type="RefSeq" id="WP_264794206.1">
    <property type="nucleotide sequence ID" value="NZ_BRVS01000002.1"/>
</dbReference>
<comment type="similarity">
    <text evidence="4 7">Belongs to the glucosamine/galactosamine-6-phosphate isomerase family. 6-phosphogluconolactonase subfamily.</text>
</comment>
<dbReference type="CDD" id="cd01400">
    <property type="entry name" value="6PGL"/>
    <property type="match status" value="1"/>
</dbReference>
<dbReference type="PANTHER" id="PTHR11054:SF0">
    <property type="entry name" value="6-PHOSPHOGLUCONOLACTONASE"/>
    <property type="match status" value="1"/>
</dbReference>
<evidence type="ECO:0000256" key="4">
    <source>
        <dbReference type="ARBA" id="ARBA00010662"/>
    </source>
</evidence>
<evidence type="ECO:0000256" key="6">
    <source>
        <dbReference type="ARBA" id="ARBA00020337"/>
    </source>
</evidence>
<comment type="function">
    <text evidence="2 7">Hydrolysis of 6-phosphogluconolactone to 6-phosphogluconate.</text>
</comment>
<evidence type="ECO:0000256" key="5">
    <source>
        <dbReference type="ARBA" id="ARBA00013198"/>
    </source>
</evidence>
<dbReference type="InterPro" id="IPR037171">
    <property type="entry name" value="NagB/RpiA_transferase-like"/>
</dbReference>
<dbReference type="InterPro" id="IPR006148">
    <property type="entry name" value="Glc/Gal-6P_isomerase"/>
</dbReference>
<sequence>MNVEPVLHIHPDAEILASAVARRLIARLALAQNQHGEASVVLTGGSLGINTLRAMATDASRTEVDWQRVDFWWGDERFVAKDSPDRNELQARQALLDSLDIDEDRVHAFGSTDDFGSPHEAAEAYAQELRRAAGRDADDGGDGLPLPRFDVLLLGVGPDGHIASLFPDMAGIRELDRAAIGVEDSPKPPPQRVSLTLPVINSAEEVWLVVAGEDKACATGLALAGANDVQVPAAGARGRQETLWLVDQAAAARLPDALLATAETY</sequence>
<evidence type="ECO:0000313" key="9">
    <source>
        <dbReference type="EMBL" id="GLB66027.1"/>
    </source>
</evidence>
<evidence type="ECO:0000256" key="3">
    <source>
        <dbReference type="ARBA" id="ARBA00004961"/>
    </source>
</evidence>
<keyword evidence="7" id="KW-0378">Hydrolase</keyword>
<dbReference type="InterPro" id="IPR039104">
    <property type="entry name" value="6PGL"/>
</dbReference>
<protein>
    <recommendedName>
        <fullName evidence="6 7">6-phosphogluconolactonase</fullName>
        <shortName evidence="7">6PGL</shortName>
        <ecNumber evidence="5 7">3.1.1.31</ecNumber>
    </recommendedName>
</protein>
<organism evidence="9 10">
    <name type="scientific">Arthrobacter mangrovi</name>
    <dbReference type="NCBI Taxonomy" id="2966350"/>
    <lineage>
        <taxon>Bacteria</taxon>
        <taxon>Bacillati</taxon>
        <taxon>Actinomycetota</taxon>
        <taxon>Actinomycetes</taxon>
        <taxon>Micrococcales</taxon>
        <taxon>Micrococcaceae</taxon>
        <taxon>Arthrobacter</taxon>
    </lineage>
</organism>
<evidence type="ECO:0000256" key="7">
    <source>
        <dbReference type="RuleBase" id="RU365095"/>
    </source>
</evidence>
<reference evidence="9 10" key="1">
    <citation type="journal article" date="2023" name="Int. J. Syst. Evol. Microbiol.">
        <title>Arthrobacter mangrovi sp. nov., an actinobacterium isolated from the rhizosphere of a mangrove.</title>
        <authorList>
            <person name="Hamada M."/>
            <person name="Saitou S."/>
            <person name="Enomoto N."/>
            <person name="Nanri K."/>
            <person name="Hidaka K."/>
            <person name="Miura T."/>
            <person name="Tamura T."/>
        </authorList>
    </citation>
    <scope>NUCLEOTIDE SEQUENCE [LARGE SCALE GENOMIC DNA]</scope>
    <source>
        <strain evidence="9 10">NBRC 112813</strain>
    </source>
</reference>
<dbReference type="Gene3D" id="3.40.50.1360">
    <property type="match status" value="1"/>
</dbReference>
<dbReference type="InterPro" id="IPR005900">
    <property type="entry name" value="6-phosphogluconolactonase_DevB"/>
</dbReference>
<dbReference type="PANTHER" id="PTHR11054">
    <property type="entry name" value="6-PHOSPHOGLUCONOLACTONASE"/>
    <property type="match status" value="1"/>
</dbReference>